<accession>A0A8T1Z2X0</accession>
<dbReference type="AlphaFoldDB" id="A0A8T1Z2X0"/>
<dbReference type="GO" id="GO:0016853">
    <property type="term" value="F:isomerase activity"/>
    <property type="evidence" value="ECO:0007669"/>
    <property type="project" value="TreeGrafter"/>
</dbReference>
<evidence type="ECO:0000313" key="1">
    <source>
        <dbReference type="EMBL" id="KAG7553167.1"/>
    </source>
</evidence>
<keyword evidence="2" id="KW-1185">Reference proteome</keyword>
<dbReference type="GO" id="GO:0005737">
    <property type="term" value="C:cytoplasm"/>
    <property type="evidence" value="ECO:0007669"/>
    <property type="project" value="TreeGrafter"/>
</dbReference>
<dbReference type="Proteomes" id="UP000694240">
    <property type="component" value="Chromosome 11"/>
</dbReference>
<dbReference type="Pfam" id="PF02567">
    <property type="entry name" value="PhzC-PhzF"/>
    <property type="match status" value="1"/>
</dbReference>
<dbReference type="EMBL" id="JAEFBK010000011">
    <property type="protein sequence ID" value="KAG7553167.1"/>
    <property type="molecule type" value="Genomic_DNA"/>
</dbReference>
<sequence length="152" mass="16594">MIRTCDYNSNDVFMFSKALNGATIVDVRGTTIASTIHEALNGVAKVASTDKIIVVLSFWESVIELQPRVGDIMKCLGKVMIVTTAAPQGSPFAFCSRLFAPKLGLSEVKKLTCNFIGATLLFLLVVATNKTSKVFTFNSTSFDWCFCSFKTL</sequence>
<dbReference type="PANTHER" id="PTHR13774">
    <property type="entry name" value="PHENAZINE BIOSYNTHESIS PROTEIN"/>
    <property type="match status" value="1"/>
</dbReference>
<organism evidence="1 2">
    <name type="scientific">Arabidopsis thaliana x Arabidopsis arenosa</name>
    <dbReference type="NCBI Taxonomy" id="1240361"/>
    <lineage>
        <taxon>Eukaryota</taxon>
        <taxon>Viridiplantae</taxon>
        <taxon>Streptophyta</taxon>
        <taxon>Embryophyta</taxon>
        <taxon>Tracheophyta</taxon>
        <taxon>Spermatophyta</taxon>
        <taxon>Magnoliopsida</taxon>
        <taxon>eudicotyledons</taxon>
        <taxon>Gunneridae</taxon>
        <taxon>Pentapetalae</taxon>
        <taxon>rosids</taxon>
        <taxon>malvids</taxon>
        <taxon>Brassicales</taxon>
        <taxon>Brassicaceae</taxon>
        <taxon>Camelineae</taxon>
        <taxon>Arabidopsis</taxon>
    </lineage>
</organism>
<gene>
    <name evidence="1" type="ORF">ISN45_Aa06g037240</name>
</gene>
<proteinExistence type="predicted"/>
<protein>
    <submittedName>
        <fullName evidence="1">Phenazine biosynthesis PhzF protein</fullName>
    </submittedName>
</protein>
<name>A0A8T1Z2X0_9BRAS</name>
<dbReference type="PANTHER" id="PTHR13774:SF25">
    <property type="match status" value="1"/>
</dbReference>
<reference evidence="1 2" key="1">
    <citation type="submission" date="2020-12" db="EMBL/GenBank/DDBJ databases">
        <title>Concerted genomic and epigenomic changes stabilize Arabidopsis allopolyploids.</title>
        <authorList>
            <person name="Chen Z."/>
        </authorList>
    </citation>
    <scope>NUCLEOTIDE SEQUENCE [LARGE SCALE GENOMIC DNA]</scope>
    <source>
        <strain evidence="1">Allo738</strain>
        <tissue evidence="1">Leaf</tissue>
    </source>
</reference>
<dbReference type="InterPro" id="IPR003719">
    <property type="entry name" value="Phenazine_PhzF-like"/>
</dbReference>
<evidence type="ECO:0000313" key="2">
    <source>
        <dbReference type="Proteomes" id="UP000694240"/>
    </source>
</evidence>
<comment type="caution">
    <text evidence="1">The sequence shown here is derived from an EMBL/GenBank/DDBJ whole genome shotgun (WGS) entry which is preliminary data.</text>
</comment>